<feature type="domain" description="J" evidence="15">
    <location>
        <begin position="5"/>
        <end position="69"/>
    </location>
</feature>
<dbReference type="RefSeq" id="WP_315607218.1">
    <property type="nucleotide sequence ID" value="NZ_CP130318.1"/>
</dbReference>
<keyword evidence="6 13" id="KW-0677">Repeat</keyword>
<dbReference type="Pfam" id="PF01556">
    <property type="entry name" value="DnaJ_C"/>
    <property type="match status" value="1"/>
</dbReference>
<dbReference type="AlphaFoldDB" id="A0AA96RHK0"/>
<dbReference type="GO" id="GO:0042026">
    <property type="term" value="P:protein refolding"/>
    <property type="evidence" value="ECO:0007669"/>
    <property type="project" value="TreeGrafter"/>
</dbReference>
<dbReference type="GO" id="GO:0031072">
    <property type="term" value="F:heat shock protein binding"/>
    <property type="evidence" value="ECO:0007669"/>
    <property type="project" value="InterPro"/>
</dbReference>
<name>A0AA96RHK0_9BACL</name>
<organism evidence="17 18">
    <name type="scientific">Paenibacillus aurantius</name>
    <dbReference type="NCBI Taxonomy" id="2918900"/>
    <lineage>
        <taxon>Bacteria</taxon>
        <taxon>Bacillati</taxon>
        <taxon>Bacillota</taxon>
        <taxon>Bacilli</taxon>
        <taxon>Bacillales</taxon>
        <taxon>Paenibacillaceae</taxon>
        <taxon>Paenibacillus</taxon>
    </lineage>
</organism>
<dbReference type="InterPro" id="IPR002939">
    <property type="entry name" value="DnaJ_C"/>
</dbReference>
<feature type="binding site" evidence="13">
    <location>
        <position position="185"/>
    </location>
    <ligand>
        <name>Zn(2+)</name>
        <dbReference type="ChEBI" id="CHEBI:29105"/>
        <label>2</label>
    </ligand>
</feature>
<feature type="repeat" description="CXXCXGXG motif" evidence="13">
    <location>
        <begin position="199"/>
        <end position="206"/>
    </location>
</feature>
<dbReference type="PROSITE" id="PS50076">
    <property type="entry name" value="DNAJ_2"/>
    <property type="match status" value="1"/>
</dbReference>
<feature type="repeat" description="CXXCXGXG motif" evidence="13">
    <location>
        <begin position="142"/>
        <end position="149"/>
    </location>
</feature>
<protein>
    <recommendedName>
        <fullName evidence="12 13">Chaperone protein DnaJ</fullName>
    </recommendedName>
</protein>
<dbReference type="SUPFAM" id="SSF46565">
    <property type="entry name" value="Chaperone J-domain"/>
    <property type="match status" value="1"/>
</dbReference>
<dbReference type="InterPro" id="IPR018253">
    <property type="entry name" value="DnaJ_domain_CS"/>
</dbReference>
<evidence type="ECO:0000256" key="9">
    <source>
        <dbReference type="ARBA" id="ARBA00023016"/>
    </source>
</evidence>
<dbReference type="Pfam" id="PF00684">
    <property type="entry name" value="DnaJ_CXXCXGXG"/>
    <property type="match status" value="1"/>
</dbReference>
<dbReference type="NCBIfam" id="NF010873">
    <property type="entry name" value="PRK14280.1"/>
    <property type="match status" value="1"/>
</dbReference>
<feature type="domain" description="CR-type" evidence="16">
    <location>
        <begin position="129"/>
        <end position="211"/>
    </location>
</feature>
<feature type="binding site" evidence="13">
    <location>
        <position position="159"/>
    </location>
    <ligand>
        <name>Zn(2+)</name>
        <dbReference type="ChEBI" id="CHEBI:29105"/>
        <label>2</label>
    </ligand>
</feature>
<dbReference type="FunFam" id="1.10.287.110:FF:000031">
    <property type="entry name" value="Molecular chaperone DnaJ"/>
    <property type="match status" value="1"/>
</dbReference>
<evidence type="ECO:0000256" key="3">
    <source>
        <dbReference type="ARBA" id="ARBA00022490"/>
    </source>
</evidence>
<feature type="binding site" evidence="13">
    <location>
        <position position="142"/>
    </location>
    <ligand>
        <name>Zn(2+)</name>
        <dbReference type="ChEBI" id="CHEBI:29105"/>
        <label>1</label>
    </ligand>
</feature>
<dbReference type="GO" id="GO:0005524">
    <property type="term" value="F:ATP binding"/>
    <property type="evidence" value="ECO:0007669"/>
    <property type="project" value="InterPro"/>
</dbReference>
<evidence type="ECO:0000256" key="10">
    <source>
        <dbReference type="ARBA" id="ARBA00023186"/>
    </source>
</evidence>
<keyword evidence="10 13" id="KW-0143">Chaperone</keyword>
<dbReference type="Gene3D" id="2.60.260.20">
    <property type="entry name" value="Urease metallochaperone UreE, N-terminal domain"/>
    <property type="match status" value="2"/>
</dbReference>
<feature type="binding site" evidence="13">
    <location>
        <position position="162"/>
    </location>
    <ligand>
        <name>Zn(2+)</name>
        <dbReference type="ChEBI" id="CHEBI:29105"/>
        <label>2</label>
    </ligand>
</feature>
<dbReference type="NCBIfam" id="NF008035">
    <property type="entry name" value="PRK10767.1"/>
    <property type="match status" value="1"/>
</dbReference>
<feature type="binding site" evidence="13">
    <location>
        <position position="202"/>
    </location>
    <ligand>
        <name>Zn(2+)</name>
        <dbReference type="ChEBI" id="CHEBI:29105"/>
        <label>1</label>
    </ligand>
</feature>
<feature type="binding site" evidence="13">
    <location>
        <position position="199"/>
    </location>
    <ligand>
        <name>Zn(2+)</name>
        <dbReference type="ChEBI" id="CHEBI:29105"/>
        <label>1</label>
    </ligand>
</feature>
<dbReference type="GO" id="GO:0051082">
    <property type="term" value="F:unfolded protein binding"/>
    <property type="evidence" value="ECO:0007669"/>
    <property type="project" value="UniProtKB-UniRule"/>
</dbReference>
<feature type="zinc finger region" description="CR-type" evidence="14">
    <location>
        <begin position="129"/>
        <end position="211"/>
    </location>
</feature>
<keyword evidence="4 13" id="KW-0235">DNA replication</keyword>
<dbReference type="Proteomes" id="UP001305702">
    <property type="component" value="Chromosome"/>
</dbReference>
<evidence type="ECO:0000259" key="15">
    <source>
        <dbReference type="PROSITE" id="PS50076"/>
    </source>
</evidence>
<evidence type="ECO:0000256" key="4">
    <source>
        <dbReference type="ARBA" id="ARBA00022705"/>
    </source>
</evidence>
<evidence type="ECO:0000256" key="11">
    <source>
        <dbReference type="ARBA" id="ARBA00061004"/>
    </source>
</evidence>
<evidence type="ECO:0000256" key="14">
    <source>
        <dbReference type="PROSITE-ProRule" id="PRU00546"/>
    </source>
</evidence>
<reference evidence="17 18" key="1">
    <citation type="submission" date="2022-02" db="EMBL/GenBank/DDBJ databases">
        <title>Paenibacillus sp. MBLB1776 Whole Genome Shotgun Sequencing.</title>
        <authorList>
            <person name="Hwang C.Y."/>
            <person name="Cho E.-S."/>
            <person name="Seo M.-J."/>
        </authorList>
    </citation>
    <scope>NUCLEOTIDE SEQUENCE [LARGE SCALE GENOMIC DNA]</scope>
    <source>
        <strain evidence="17 18">MBLB1776</strain>
    </source>
</reference>
<evidence type="ECO:0000313" key="17">
    <source>
        <dbReference type="EMBL" id="WNQ13438.1"/>
    </source>
</evidence>
<comment type="domain">
    <text evidence="13">The J domain is necessary and sufficient to stimulate DnaK ATPase activity. Zinc center 1 plays an important role in the autonomous, DnaK-independent chaperone activity of DnaJ. Zinc center 2 is essential for interaction with DnaK and for DnaJ activity.</text>
</comment>
<dbReference type="CDD" id="cd06257">
    <property type="entry name" value="DnaJ"/>
    <property type="match status" value="1"/>
</dbReference>
<comment type="function">
    <text evidence="13">Participates actively in the response to hyperosmotic and heat shock by preventing the aggregation of stress-denatured proteins and by disaggregating proteins, also in an autonomous, DnaK-independent fashion. Unfolded proteins bind initially to DnaJ; upon interaction with the DnaJ-bound protein, DnaK hydrolyzes its bound ATP, resulting in the formation of a stable complex. GrpE releases ADP from DnaK; ATP binding to DnaK triggers the release of the substrate protein, thus completing the reaction cycle. Several rounds of ATP-dependent interactions between DnaJ, DnaK and GrpE are required for fully efficient folding. Also involved, together with DnaK and GrpE, in the DNA replication of plasmids through activation of initiation proteins.</text>
</comment>
<accession>A0AA96RHK0</accession>
<evidence type="ECO:0000256" key="13">
    <source>
        <dbReference type="HAMAP-Rule" id="MF_01152"/>
    </source>
</evidence>
<proteinExistence type="inferred from homology"/>
<dbReference type="FunFam" id="2.60.260.20:FF:000009">
    <property type="entry name" value="Putative Mitochondrial DnaJ chaperone"/>
    <property type="match status" value="1"/>
</dbReference>
<dbReference type="PROSITE" id="PS51188">
    <property type="entry name" value="ZF_CR"/>
    <property type="match status" value="1"/>
</dbReference>
<evidence type="ECO:0000259" key="16">
    <source>
        <dbReference type="PROSITE" id="PS51188"/>
    </source>
</evidence>
<comment type="cofactor">
    <cofactor evidence="13">
        <name>Zn(2+)</name>
        <dbReference type="ChEBI" id="CHEBI:29105"/>
    </cofactor>
    <text evidence="13">Binds 2 Zn(2+) ions per monomer.</text>
</comment>
<dbReference type="CDD" id="cd10747">
    <property type="entry name" value="DnaJ_C"/>
    <property type="match status" value="1"/>
</dbReference>
<dbReference type="InterPro" id="IPR001305">
    <property type="entry name" value="HSP_DnaJ_Cys-rich_dom"/>
</dbReference>
<dbReference type="FunFam" id="2.10.230.10:FF:000002">
    <property type="entry name" value="Molecular chaperone DnaJ"/>
    <property type="match status" value="1"/>
</dbReference>
<evidence type="ECO:0000313" key="18">
    <source>
        <dbReference type="Proteomes" id="UP001305702"/>
    </source>
</evidence>
<keyword evidence="18" id="KW-1185">Reference proteome</keyword>
<comment type="similarity">
    <text evidence="11 13">Belongs to the DnaJ family.</text>
</comment>
<dbReference type="GO" id="GO:0009408">
    <property type="term" value="P:response to heat"/>
    <property type="evidence" value="ECO:0007669"/>
    <property type="project" value="InterPro"/>
</dbReference>
<dbReference type="GO" id="GO:0005737">
    <property type="term" value="C:cytoplasm"/>
    <property type="evidence" value="ECO:0007669"/>
    <property type="project" value="UniProtKB-SubCell"/>
</dbReference>
<dbReference type="Gene3D" id="1.10.287.110">
    <property type="entry name" value="DnaJ domain"/>
    <property type="match status" value="1"/>
</dbReference>
<keyword evidence="3 13" id="KW-0963">Cytoplasm</keyword>
<gene>
    <name evidence="13 17" type="primary">dnaJ</name>
    <name evidence="17" type="ORF">MJA45_10580</name>
</gene>
<feature type="repeat" description="CXXCXGXG motif" evidence="13">
    <location>
        <begin position="159"/>
        <end position="166"/>
    </location>
</feature>
<dbReference type="InterPro" id="IPR008971">
    <property type="entry name" value="HSP40/DnaJ_pept-bd"/>
</dbReference>
<dbReference type="Pfam" id="PF00226">
    <property type="entry name" value="DnaJ"/>
    <property type="match status" value="1"/>
</dbReference>
<dbReference type="HAMAP" id="MF_01152">
    <property type="entry name" value="DnaJ"/>
    <property type="match status" value="1"/>
</dbReference>
<dbReference type="GO" id="GO:0008270">
    <property type="term" value="F:zinc ion binding"/>
    <property type="evidence" value="ECO:0007669"/>
    <property type="project" value="UniProtKB-UniRule"/>
</dbReference>
<dbReference type="EMBL" id="CP130318">
    <property type="protein sequence ID" value="WNQ13438.1"/>
    <property type="molecule type" value="Genomic_DNA"/>
</dbReference>
<dbReference type="KEGG" id="paun:MJA45_10580"/>
<dbReference type="NCBIfam" id="TIGR02349">
    <property type="entry name" value="DnaJ_bact"/>
    <property type="match status" value="1"/>
</dbReference>
<dbReference type="InterPro" id="IPR012724">
    <property type="entry name" value="DnaJ"/>
</dbReference>
<sequence>MSKRDYYEVLGVSKDASEDEVKKAFRKLARQYHPDVNKAPDAEEKFKEAKEAYDVLSDDQKRATYDRFGHVDPNQGGFGGAGAGDFGGFGDIFDMFFGGGGQRRNPNAPQRGNDLQYTMTIEFKEAVFGKETDITIPRTETCSRCHGSGAKPGTKPDTCGTCKGTGQQEVIQNTAFGRIVNRRVCPTCNGQGQIIKEKCGECHGAGKVKTQRKIHVKIPAGVDEGAQLRVSGEGEAGTKGGPPGDLYIVIRVKAHDFFEREGDDIYCEVPLTFAQAALGDEIEIPTLTEKVKLKIPPGTQTDTYFRLKGKGVPRLRGYGQGDQHVKVVVVTPTNLKDEQKDLLRQFSKLNGENTHEQQESIFERMKKAFLGD</sequence>
<evidence type="ECO:0000256" key="1">
    <source>
        <dbReference type="ARBA" id="ARBA00004496"/>
    </source>
</evidence>
<dbReference type="PROSITE" id="PS00636">
    <property type="entry name" value="DNAJ_1"/>
    <property type="match status" value="1"/>
</dbReference>
<dbReference type="SUPFAM" id="SSF49493">
    <property type="entry name" value="HSP40/DnaJ peptide-binding domain"/>
    <property type="match status" value="2"/>
</dbReference>
<dbReference type="InterPro" id="IPR036410">
    <property type="entry name" value="HSP_DnaJ_Cys-rich_dom_sf"/>
</dbReference>
<feature type="binding site" evidence="13">
    <location>
        <position position="145"/>
    </location>
    <ligand>
        <name>Zn(2+)</name>
        <dbReference type="ChEBI" id="CHEBI:29105"/>
        <label>1</label>
    </ligand>
</feature>
<dbReference type="PANTHER" id="PTHR43096">
    <property type="entry name" value="DNAJ HOMOLOG 1, MITOCHONDRIAL-RELATED"/>
    <property type="match status" value="1"/>
</dbReference>
<keyword evidence="9 13" id="KW-0346">Stress response</keyword>
<evidence type="ECO:0000256" key="8">
    <source>
        <dbReference type="ARBA" id="ARBA00022833"/>
    </source>
</evidence>
<dbReference type="SUPFAM" id="SSF57938">
    <property type="entry name" value="DnaJ/Hsp40 cysteine-rich domain"/>
    <property type="match status" value="1"/>
</dbReference>
<dbReference type="InterPro" id="IPR036869">
    <property type="entry name" value="J_dom_sf"/>
</dbReference>
<evidence type="ECO:0000256" key="7">
    <source>
        <dbReference type="ARBA" id="ARBA00022771"/>
    </source>
</evidence>
<keyword evidence="7 13" id="KW-0863">Zinc-finger</keyword>
<comment type="subcellular location">
    <subcellularLocation>
        <location evidence="1 13">Cytoplasm</location>
    </subcellularLocation>
</comment>
<feature type="binding site" evidence="13">
    <location>
        <position position="188"/>
    </location>
    <ligand>
        <name>Zn(2+)</name>
        <dbReference type="ChEBI" id="CHEBI:29105"/>
        <label>2</label>
    </ligand>
</feature>
<dbReference type="PANTHER" id="PTHR43096:SF48">
    <property type="entry name" value="CHAPERONE PROTEIN DNAJ"/>
    <property type="match status" value="1"/>
</dbReference>
<evidence type="ECO:0000256" key="5">
    <source>
        <dbReference type="ARBA" id="ARBA00022723"/>
    </source>
</evidence>
<dbReference type="GO" id="GO:0006260">
    <property type="term" value="P:DNA replication"/>
    <property type="evidence" value="ECO:0007669"/>
    <property type="project" value="UniProtKB-KW"/>
</dbReference>
<dbReference type="CDD" id="cd10719">
    <property type="entry name" value="DnaJ_zf"/>
    <property type="match status" value="1"/>
</dbReference>
<feature type="repeat" description="CXXCXGXG motif" evidence="13">
    <location>
        <begin position="185"/>
        <end position="192"/>
    </location>
</feature>
<evidence type="ECO:0000256" key="6">
    <source>
        <dbReference type="ARBA" id="ARBA00022737"/>
    </source>
</evidence>
<dbReference type="PRINTS" id="PR00625">
    <property type="entry name" value="JDOMAIN"/>
</dbReference>
<dbReference type="InterPro" id="IPR001623">
    <property type="entry name" value="DnaJ_domain"/>
</dbReference>
<keyword evidence="8 13" id="KW-0862">Zinc</keyword>
<evidence type="ECO:0000256" key="12">
    <source>
        <dbReference type="ARBA" id="ARBA00067609"/>
    </source>
</evidence>
<keyword evidence="5 13" id="KW-0479">Metal-binding</keyword>
<dbReference type="SMART" id="SM00271">
    <property type="entry name" value="DnaJ"/>
    <property type="match status" value="1"/>
</dbReference>
<evidence type="ECO:0000256" key="2">
    <source>
        <dbReference type="ARBA" id="ARBA00011738"/>
    </source>
</evidence>
<dbReference type="Gene3D" id="2.10.230.10">
    <property type="entry name" value="Heat shock protein DnaJ, cysteine-rich domain"/>
    <property type="match status" value="1"/>
</dbReference>
<dbReference type="FunFam" id="2.60.260.20:FF:000004">
    <property type="entry name" value="Molecular chaperone DnaJ"/>
    <property type="match status" value="1"/>
</dbReference>
<comment type="subunit">
    <text evidence="2 13">Homodimer.</text>
</comment>